<dbReference type="EMBL" id="AOMT01000030">
    <property type="protein sequence ID" value="KDN24603.1"/>
    <property type="molecule type" value="Genomic_DNA"/>
</dbReference>
<feature type="transmembrane region" description="Helical" evidence="1">
    <location>
        <begin position="9"/>
        <end position="33"/>
    </location>
</feature>
<proteinExistence type="predicted"/>
<sequence length="81" mass="9187">REGFEHQNMIFVVIISSVLIPFITGKVLNFTYICIHKVSVSLNPFYNREGFEPSKIATETQKKVLIPFITGKVLNVIFLAS</sequence>
<accession>A0A066UK68</accession>
<comment type="caution">
    <text evidence="2">The sequence shown here is derived from an EMBL/GenBank/DDBJ whole genome shotgun (WGS) entry which is preliminary data.</text>
</comment>
<keyword evidence="1" id="KW-0472">Membrane</keyword>
<keyword evidence="3" id="KW-1185">Reference proteome</keyword>
<feature type="non-terminal residue" evidence="2">
    <location>
        <position position="1"/>
    </location>
</feature>
<evidence type="ECO:0000313" key="3">
    <source>
        <dbReference type="Proteomes" id="UP000035860"/>
    </source>
</evidence>
<reference evidence="2 3" key="1">
    <citation type="journal article" date="2014" name="Genome Announc.">
        <title>Draft Genome Sequence of Moraxella bovoculi Strain 237T (ATCC BAA-1259T) Isolated from a Calf with Infectious Bovine Keratoconjunctivitis.</title>
        <authorList>
            <person name="Calcutt M.J."/>
            <person name="Foecking M.F."/>
            <person name="Martin N.T."/>
            <person name="Mhlanga-Mutangadura T."/>
            <person name="Reilly T.J."/>
        </authorList>
    </citation>
    <scope>NUCLEOTIDE SEQUENCE [LARGE SCALE GENOMIC DNA]</scope>
    <source>
        <strain evidence="2 3">237</strain>
    </source>
</reference>
<name>A0A066UK68_9GAMM</name>
<keyword evidence="1" id="KW-1133">Transmembrane helix</keyword>
<keyword evidence="1" id="KW-0812">Transmembrane</keyword>
<organism evidence="2 3">
    <name type="scientific">Moraxella bovoculi 237</name>
    <dbReference type="NCBI Taxonomy" id="743974"/>
    <lineage>
        <taxon>Bacteria</taxon>
        <taxon>Pseudomonadati</taxon>
        <taxon>Pseudomonadota</taxon>
        <taxon>Gammaproteobacteria</taxon>
        <taxon>Moraxellales</taxon>
        <taxon>Moraxellaceae</taxon>
        <taxon>Moraxella</taxon>
    </lineage>
</organism>
<evidence type="ECO:0000256" key="1">
    <source>
        <dbReference type="SAM" id="Phobius"/>
    </source>
</evidence>
<evidence type="ECO:0000313" key="2">
    <source>
        <dbReference type="EMBL" id="KDN24603.1"/>
    </source>
</evidence>
<protein>
    <submittedName>
        <fullName evidence="2">Uncharacterized protein</fullName>
    </submittedName>
</protein>
<gene>
    <name evidence="2" type="ORF">MBO_08127</name>
</gene>
<dbReference type="Proteomes" id="UP000035860">
    <property type="component" value="Unassembled WGS sequence"/>
</dbReference>
<dbReference type="AlphaFoldDB" id="A0A066UK68"/>